<dbReference type="Pfam" id="PF08784">
    <property type="entry name" value="RPA_C"/>
    <property type="match status" value="1"/>
</dbReference>
<dbReference type="InterPro" id="IPR014646">
    <property type="entry name" value="Rfa2/RPA32"/>
</dbReference>
<sequence>MFIEKQLKWALCGHVQSRYEHLWSIFLKSGTKKKVLPLTGQPRVRPKSRGSDESKKSHLEILPCTVSQLLSASQVTSDCFAIRDRELHQVSVVGIVRGIVPDLSNVQLFVDDVTGPPLNVKLWINMEDRSLMSSAPPGTYVKVIGSLRNSDGQRSLLAMSVRCIKDLNEITSHMLEVVQVHMQLFGKDFDMNMNTTAFLQPYGSNKPMGLSTIQSQVFSVIQMFSVHTEGISFHDLSSKLDYLSLKDIRTSMAFLINEGHVFHTVDEQHFKSA</sequence>
<dbReference type="InterPro" id="IPR036388">
    <property type="entry name" value="WH-like_DNA-bd_sf"/>
</dbReference>
<dbReference type="GO" id="GO:0006289">
    <property type="term" value="P:nucleotide-excision repair"/>
    <property type="evidence" value="ECO:0007669"/>
    <property type="project" value="TreeGrafter"/>
</dbReference>
<evidence type="ECO:0000313" key="8">
    <source>
        <dbReference type="Proteomes" id="UP000694548"/>
    </source>
</evidence>
<dbReference type="GeneTree" id="ENSGT00940000168634"/>
<dbReference type="SUPFAM" id="SSF46785">
    <property type="entry name" value="Winged helix' DNA-binding domain"/>
    <property type="match status" value="1"/>
</dbReference>
<dbReference type="GO" id="GO:0005662">
    <property type="term" value="C:DNA replication factor A complex"/>
    <property type="evidence" value="ECO:0007669"/>
    <property type="project" value="TreeGrafter"/>
</dbReference>
<dbReference type="PANTHER" id="PTHR13989:SF16">
    <property type="entry name" value="REPLICATION PROTEIN A2"/>
    <property type="match status" value="1"/>
</dbReference>
<dbReference type="Proteomes" id="UP000694548">
    <property type="component" value="Chromosome sgr19"/>
</dbReference>
<evidence type="ECO:0000256" key="4">
    <source>
        <dbReference type="ARBA" id="ARBA00023125"/>
    </source>
</evidence>
<comment type="subcellular location">
    <subcellularLocation>
        <location evidence="1">Nucleus</location>
    </subcellularLocation>
</comment>
<dbReference type="PIRSF" id="PIRSF036949">
    <property type="entry name" value="RPA32"/>
    <property type="match status" value="1"/>
</dbReference>
<name>A0A8C6P3N3_NOTFU</name>
<evidence type="ECO:0000256" key="1">
    <source>
        <dbReference type="ARBA" id="ARBA00004123"/>
    </source>
</evidence>
<dbReference type="FunFam" id="1.10.10.10:FF:000168">
    <property type="entry name" value="Replication protein A 32 kDa subunit"/>
    <property type="match status" value="1"/>
</dbReference>
<protein>
    <recommendedName>
        <fullName evidence="6">Replication protein A C-terminal domain-containing protein</fullName>
    </recommendedName>
</protein>
<dbReference type="InterPro" id="IPR040260">
    <property type="entry name" value="RFA2-like"/>
</dbReference>
<dbReference type="GO" id="GO:0035861">
    <property type="term" value="C:site of double-strand break"/>
    <property type="evidence" value="ECO:0007669"/>
    <property type="project" value="TreeGrafter"/>
</dbReference>
<dbReference type="GO" id="GO:0000781">
    <property type="term" value="C:chromosome, telomeric region"/>
    <property type="evidence" value="ECO:0007669"/>
    <property type="project" value="TreeGrafter"/>
</dbReference>
<reference evidence="7" key="1">
    <citation type="submission" date="2014-08" db="EMBL/GenBank/DDBJ databases">
        <authorList>
            <person name="Senf B."/>
            <person name="Petzold A."/>
            <person name="Downie B.R."/>
            <person name="Koch P."/>
            <person name="Platzer M."/>
        </authorList>
    </citation>
    <scope>NUCLEOTIDE SEQUENCE [LARGE SCALE GENOMIC DNA]</scope>
    <source>
        <strain evidence="7">GRZ</strain>
    </source>
</reference>
<keyword evidence="4" id="KW-0238">DNA-binding</keyword>
<evidence type="ECO:0000256" key="5">
    <source>
        <dbReference type="ARBA" id="ARBA00023242"/>
    </source>
</evidence>
<organism evidence="7 8">
    <name type="scientific">Nothobranchius furzeri</name>
    <name type="common">Turquoise killifish</name>
    <dbReference type="NCBI Taxonomy" id="105023"/>
    <lineage>
        <taxon>Eukaryota</taxon>
        <taxon>Metazoa</taxon>
        <taxon>Chordata</taxon>
        <taxon>Craniata</taxon>
        <taxon>Vertebrata</taxon>
        <taxon>Euteleostomi</taxon>
        <taxon>Actinopterygii</taxon>
        <taxon>Neopterygii</taxon>
        <taxon>Teleostei</taxon>
        <taxon>Neoteleostei</taxon>
        <taxon>Acanthomorphata</taxon>
        <taxon>Ovalentaria</taxon>
        <taxon>Atherinomorphae</taxon>
        <taxon>Cyprinodontiformes</taxon>
        <taxon>Nothobranchiidae</taxon>
        <taxon>Nothobranchius</taxon>
    </lineage>
</organism>
<dbReference type="GO" id="GO:0006260">
    <property type="term" value="P:DNA replication"/>
    <property type="evidence" value="ECO:0007669"/>
    <property type="project" value="UniProtKB-KW"/>
</dbReference>
<feature type="domain" description="Replication protein A C-terminal" evidence="6">
    <location>
        <begin position="206"/>
        <end position="268"/>
    </location>
</feature>
<gene>
    <name evidence="7" type="primary">LOC129164545</name>
</gene>
<reference evidence="7" key="2">
    <citation type="submission" date="2025-08" db="UniProtKB">
        <authorList>
            <consortium name="Ensembl"/>
        </authorList>
    </citation>
    <scope>IDENTIFICATION</scope>
</reference>
<dbReference type="Gene3D" id="2.40.50.140">
    <property type="entry name" value="Nucleic acid-binding proteins"/>
    <property type="match status" value="1"/>
</dbReference>
<evidence type="ECO:0000259" key="6">
    <source>
        <dbReference type="Pfam" id="PF08784"/>
    </source>
</evidence>
<evidence type="ECO:0000313" key="7">
    <source>
        <dbReference type="Ensembl" id="ENSNFUP00015037808.1"/>
    </source>
</evidence>
<dbReference type="SUPFAM" id="SSF50249">
    <property type="entry name" value="Nucleic acid-binding proteins"/>
    <property type="match status" value="1"/>
</dbReference>
<dbReference type="RefSeq" id="XP_054600940.1">
    <property type="nucleotide sequence ID" value="XM_054744965.2"/>
</dbReference>
<reference evidence="7" key="3">
    <citation type="submission" date="2025-09" db="UniProtKB">
        <authorList>
            <consortium name="Ensembl"/>
        </authorList>
    </citation>
    <scope>IDENTIFICATION</scope>
</reference>
<dbReference type="Gene3D" id="1.10.10.10">
    <property type="entry name" value="Winged helix-like DNA-binding domain superfamily/Winged helix DNA-binding domain"/>
    <property type="match status" value="1"/>
</dbReference>
<accession>A0A8C6P3N3</accession>
<evidence type="ECO:0000256" key="2">
    <source>
        <dbReference type="ARBA" id="ARBA00007815"/>
    </source>
</evidence>
<dbReference type="InterPro" id="IPR012340">
    <property type="entry name" value="NA-bd_OB-fold"/>
</dbReference>
<dbReference type="Ensembl" id="ENSNFUT00015039472.1">
    <property type="protein sequence ID" value="ENSNFUP00015037808.1"/>
    <property type="gene ID" value="ENSNFUG00015018265.1"/>
</dbReference>
<dbReference type="GO" id="GO:0000724">
    <property type="term" value="P:double-strand break repair via homologous recombination"/>
    <property type="evidence" value="ECO:0007669"/>
    <property type="project" value="TreeGrafter"/>
</dbReference>
<dbReference type="AlphaFoldDB" id="A0A8C6P3N3"/>
<keyword evidence="5" id="KW-0539">Nucleus</keyword>
<keyword evidence="8" id="KW-1185">Reference proteome</keyword>
<keyword evidence="3" id="KW-0235">DNA replication</keyword>
<comment type="similarity">
    <text evidence="2">Belongs to the replication factor A protein 2 family.</text>
</comment>
<dbReference type="GeneID" id="129164545"/>
<evidence type="ECO:0000256" key="3">
    <source>
        <dbReference type="ARBA" id="ARBA00022705"/>
    </source>
</evidence>
<dbReference type="InterPro" id="IPR036390">
    <property type="entry name" value="WH_DNA-bd_sf"/>
</dbReference>
<dbReference type="CDD" id="cd04478">
    <property type="entry name" value="RPA2_DBD_D"/>
    <property type="match status" value="1"/>
</dbReference>
<dbReference type="PANTHER" id="PTHR13989">
    <property type="entry name" value="REPLICATION PROTEIN A-RELATED"/>
    <property type="match status" value="1"/>
</dbReference>
<dbReference type="InterPro" id="IPR014892">
    <property type="entry name" value="RPA_C"/>
</dbReference>
<proteinExistence type="inferred from homology"/>
<dbReference type="GO" id="GO:0003697">
    <property type="term" value="F:single-stranded DNA binding"/>
    <property type="evidence" value="ECO:0007669"/>
    <property type="project" value="TreeGrafter"/>
</dbReference>